<accession>A0A6L9JNS1</accession>
<reference evidence="1 2" key="1">
    <citation type="submission" date="2019-12" db="EMBL/GenBank/DDBJ databases">
        <title>Engineering Photorhabdus to improve their lethality against agricultural pests.</title>
        <authorList>
            <person name="Machado R.A.R."/>
        </authorList>
    </citation>
    <scope>NUCLEOTIDE SEQUENCE [LARGE SCALE GENOMIC DNA]</scope>
    <source>
        <strain evidence="1 2">EN01</strain>
    </source>
</reference>
<evidence type="ECO:0000313" key="1">
    <source>
        <dbReference type="EMBL" id="NDL40849.1"/>
    </source>
</evidence>
<gene>
    <name evidence="1" type="ORF">GPY51_19345</name>
</gene>
<evidence type="ECO:0000313" key="2">
    <source>
        <dbReference type="Proteomes" id="UP000479300"/>
    </source>
</evidence>
<dbReference type="Proteomes" id="UP000479300">
    <property type="component" value="Unassembled WGS sequence"/>
</dbReference>
<dbReference type="AlphaFoldDB" id="A0A6L9JNS1"/>
<dbReference type="EMBL" id="WSFA01000059">
    <property type="protein sequence ID" value="NDL40849.1"/>
    <property type="molecule type" value="Genomic_DNA"/>
</dbReference>
<dbReference type="Gene3D" id="3.90.1480.10">
    <property type="entry name" value="Alpha-2,3-sialyltransferase"/>
    <property type="match status" value="1"/>
</dbReference>
<name>A0A6L9JNS1_PHOLM</name>
<comment type="caution">
    <text evidence="1">The sequence shown here is derived from an EMBL/GenBank/DDBJ whole genome shotgun (WGS) entry which is preliminary data.</text>
</comment>
<dbReference type="RefSeq" id="WP_112872135.1">
    <property type="nucleotide sequence ID" value="NZ_CAWPHK010000056.1"/>
</dbReference>
<proteinExistence type="predicted"/>
<protein>
    <submittedName>
        <fullName evidence="1">Lipopolysaccharide biosynthesis protein</fullName>
    </submittedName>
</protein>
<organism evidence="1 2">
    <name type="scientific">Photorhabdus laumondii subsp. laumondii</name>
    <name type="common">Photorhabdus luminescens subsp. laumondii</name>
    <dbReference type="NCBI Taxonomy" id="141679"/>
    <lineage>
        <taxon>Bacteria</taxon>
        <taxon>Pseudomonadati</taxon>
        <taxon>Pseudomonadota</taxon>
        <taxon>Gammaproteobacteria</taxon>
        <taxon>Enterobacterales</taxon>
        <taxon>Morganellaceae</taxon>
        <taxon>Photorhabdus</taxon>
    </lineage>
</organism>
<sequence>MFLKYKYLLKLGMLCKQNITKSIYRNVSSKKMKHNMNFWPHIKISRNINGKIDAVSFNKKSININEFPKKSEKPLIIIASGPSVSTIKTDFFDDTKFDIMGVNGSYELSPEVKFKYHVIIDRTFILNRKNIVLNILKDNELILFTTMDCLNDILIHYGYLELKCKVIIIENIDQPVYQQEKELFEIKSDEIIIQNSVAFSLNLNLGFYNGTTVAYSALQIAFFLGYKEIYFAGLDMNNFSKPRFYETQNDKLDTKLNNNLHDFIIPCFNLAHEIAIRKGVKIYNLSKNSAINSFETWIHIISATSLIWK</sequence>